<accession>A0A4U0PGZ8</accession>
<dbReference type="AlphaFoldDB" id="A0A4U0PGZ8"/>
<name>A0A4U0PGZ8_9NEIS</name>
<evidence type="ECO:0000313" key="1">
    <source>
        <dbReference type="EMBL" id="TJZ67125.1"/>
    </source>
</evidence>
<dbReference type="OrthoDB" id="8886842at2"/>
<dbReference type="Gene3D" id="2.60.120.200">
    <property type="match status" value="1"/>
</dbReference>
<protein>
    <submittedName>
        <fullName evidence="1">LamG domain-containing protein</fullName>
    </submittedName>
</protein>
<keyword evidence="2" id="KW-1185">Reference proteome</keyword>
<dbReference type="Pfam" id="PF13385">
    <property type="entry name" value="Laminin_G_3"/>
    <property type="match status" value="1"/>
</dbReference>
<sequence>MSDPLAASVTALANLDDPLGASTFSDLTGKTMMAQTGIVPSATHSRYGTTAAVMPGSAALGYVDGAPVVAFGTGPFTLEVWLWCSVLPMGTDSVFTVFFAAPGTGPTDPRLTLLVYPGGGMQMAVGDRNAFVDLGEGLVNANTWTHLMLARDAAGVVSASVNGVSCANTLNAGSVDLSGWSLFTLGSSAPFGGPPGGLNGYLNGFRATAAQRYAGNFTPATTPYDLEAPPTPQDRQHTLALSLTRPLLAGRMAPVATLAPPTPRPALRFSQWTLLLNAAAPRIGAPWLALPVTAPVLRLAMASDRSHALALSATAPAGGLVLVAGRSMAVQLGAVSPQLLLSLAKGVTHAIALPAASPTLALARVESRIHQMVLATPPAALALRSAQAGRYDLVLNAPPPQLALVMLRQRLRHGFLMGPYAAMARHSLAAAGYVVLDGVPAALGAGVVTLDGDGHAPAELHTGASDYGDPYTKSAQVLWLDGDLGADAALTCRIDDRQTYQYTVPAHASQHTQRVTLGRGARGRRWQFVIAGQGGALRLRALEPMFGASSTRRSK</sequence>
<dbReference type="EMBL" id="SUMF01000028">
    <property type="protein sequence ID" value="TJZ67125.1"/>
    <property type="molecule type" value="Genomic_DNA"/>
</dbReference>
<proteinExistence type="predicted"/>
<gene>
    <name evidence="1" type="ORF">FAZ21_16470</name>
</gene>
<dbReference type="Proteomes" id="UP000310016">
    <property type="component" value="Unassembled WGS sequence"/>
</dbReference>
<dbReference type="InterPro" id="IPR013320">
    <property type="entry name" value="ConA-like_dom_sf"/>
</dbReference>
<comment type="caution">
    <text evidence="1">The sequence shown here is derived from an EMBL/GenBank/DDBJ whole genome shotgun (WGS) entry which is preliminary data.</text>
</comment>
<dbReference type="RefSeq" id="WP_136774542.1">
    <property type="nucleotide sequence ID" value="NZ_SUMF01000028.1"/>
</dbReference>
<dbReference type="SUPFAM" id="SSF49899">
    <property type="entry name" value="Concanavalin A-like lectins/glucanases"/>
    <property type="match status" value="1"/>
</dbReference>
<evidence type="ECO:0000313" key="2">
    <source>
        <dbReference type="Proteomes" id="UP000310016"/>
    </source>
</evidence>
<reference evidence="1 2" key="1">
    <citation type="submission" date="2019-04" db="EMBL/GenBank/DDBJ databases">
        <title>Chitiniphilus eburnea sp. nov., a novel chitinolytic bacterium isolated from aquaculture sludge.</title>
        <authorList>
            <person name="Sheng M."/>
        </authorList>
    </citation>
    <scope>NUCLEOTIDE SEQUENCE [LARGE SCALE GENOMIC DNA]</scope>
    <source>
        <strain evidence="1 2">HX-2-15</strain>
    </source>
</reference>
<organism evidence="1 2">
    <name type="scientific">Chitiniphilus eburneus</name>
    <dbReference type="NCBI Taxonomy" id="2571148"/>
    <lineage>
        <taxon>Bacteria</taxon>
        <taxon>Pseudomonadati</taxon>
        <taxon>Pseudomonadota</taxon>
        <taxon>Betaproteobacteria</taxon>
        <taxon>Neisseriales</taxon>
        <taxon>Chitinibacteraceae</taxon>
        <taxon>Chitiniphilus</taxon>
    </lineage>
</organism>